<name>A0A2K2AG63_POPTR</name>
<organism evidence="2 3">
    <name type="scientific">Populus trichocarpa</name>
    <name type="common">Western balsam poplar</name>
    <name type="synonym">Populus balsamifera subsp. trichocarpa</name>
    <dbReference type="NCBI Taxonomy" id="3694"/>
    <lineage>
        <taxon>Eukaryota</taxon>
        <taxon>Viridiplantae</taxon>
        <taxon>Streptophyta</taxon>
        <taxon>Embryophyta</taxon>
        <taxon>Tracheophyta</taxon>
        <taxon>Spermatophyta</taxon>
        <taxon>Magnoliopsida</taxon>
        <taxon>eudicotyledons</taxon>
        <taxon>Gunneridae</taxon>
        <taxon>Pentapetalae</taxon>
        <taxon>rosids</taxon>
        <taxon>fabids</taxon>
        <taxon>Malpighiales</taxon>
        <taxon>Salicaceae</taxon>
        <taxon>Saliceae</taxon>
        <taxon>Populus</taxon>
    </lineage>
</organism>
<dbReference type="STRING" id="3694.A0A2K2AG63"/>
<dbReference type="EMBL" id="CM009294">
    <property type="protein sequence ID" value="PNT36522.1"/>
    <property type="molecule type" value="Genomic_DNA"/>
</dbReference>
<dbReference type="PANTHER" id="PTHR10992:SF1066">
    <property type="entry name" value="METHYL JASMONATE ESTERASE 1"/>
    <property type="match status" value="1"/>
</dbReference>
<dbReference type="InterPro" id="IPR029058">
    <property type="entry name" value="AB_hydrolase_fold"/>
</dbReference>
<evidence type="ECO:0000313" key="2">
    <source>
        <dbReference type="EMBL" id="PNT36522.1"/>
    </source>
</evidence>
<proteinExistence type="predicted"/>
<evidence type="ECO:0000313" key="3">
    <source>
        <dbReference type="Proteomes" id="UP000006729"/>
    </source>
</evidence>
<feature type="transmembrane region" description="Helical" evidence="1">
    <location>
        <begin position="53"/>
        <end position="75"/>
    </location>
</feature>
<accession>A0A2K2AG63</accession>
<keyword evidence="1" id="KW-0812">Transmembrane</keyword>
<dbReference type="PANTHER" id="PTHR10992">
    <property type="entry name" value="METHYLESTERASE FAMILY MEMBER"/>
    <property type="match status" value="1"/>
</dbReference>
<dbReference type="Proteomes" id="UP000006729">
    <property type="component" value="Chromosome 5"/>
</dbReference>
<dbReference type="InterPro" id="IPR045889">
    <property type="entry name" value="MES/HNL"/>
</dbReference>
<dbReference type="AlphaFoldDB" id="A0A2K2AG63"/>
<gene>
    <name evidence="2" type="ORF">POPTR_005G132000</name>
</gene>
<keyword evidence="3" id="KW-1185">Reference proteome</keyword>
<keyword evidence="1" id="KW-0472">Membrane</keyword>
<sequence length="76" mass="8555">MERQRHSVLVRGAWCWYKVATLLKSAGYEVTALDMAASAVHPKGEEKARSMVFILYAFLMSYEITGLLFLALVCVI</sequence>
<evidence type="ECO:0000256" key="1">
    <source>
        <dbReference type="SAM" id="Phobius"/>
    </source>
</evidence>
<dbReference type="Gene3D" id="3.40.50.1820">
    <property type="entry name" value="alpha/beta hydrolase"/>
    <property type="match status" value="1"/>
</dbReference>
<dbReference type="InParanoid" id="A0A2K2AG63"/>
<protein>
    <submittedName>
        <fullName evidence="2">Uncharacterized protein</fullName>
    </submittedName>
</protein>
<keyword evidence="1" id="KW-1133">Transmembrane helix</keyword>
<reference evidence="2 3" key="1">
    <citation type="journal article" date="2006" name="Science">
        <title>The genome of black cottonwood, Populus trichocarpa (Torr. &amp; Gray).</title>
        <authorList>
            <person name="Tuskan G.A."/>
            <person name="Difazio S."/>
            <person name="Jansson S."/>
            <person name="Bohlmann J."/>
            <person name="Grigoriev I."/>
            <person name="Hellsten U."/>
            <person name="Putnam N."/>
            <person name="Ralph S."/>
            <person name="Rombauts S."/>
            <person name="Salamov A."/>
            <person name="Schein J."/>
            <person name="Sterck L."/>
            <person name="Aerts A."/>
            <person name="Bhalerao R.R."/>
            <person name="Bhalerao R.P."/>
            <person name="Blaudez D."/>
            <person name="Boerjan W."/>
            <person name="Brun A."/>
            <person name="Brunner A."/>
            <person name="Busov V."/>
            <person name="Campbell M."/>
            <person name="Carlson J."/>
            <person name="Chalot M."/>
            <person name="Chapman J."/>
            <person name="Chen G.L."/>
            <person name="Cooper D."/>
            <person name="Coutinho P.M."/>
            <person name="Couturier J."/>
            <person name="Covert S."/>
            <person name="Cronk Q."/>
            <person name="Cunningham R."/>
            <person name="Davis J."/>
            <person name="Degroeve S."/>
            <person name="Dejardin A."/>
            <person name="Depamphilis C."/>
            <person name="Detter J."/>
            <person name="Dirks B."/>
            <person name="Dubchak I."/>
            <person name="Duplessis S."/>
            <person name="Ehlting J."/>
            <person name="Ellis B."/>
            <person name="Gendler K."/>
            <person name="Goodstein D."/>
            <person name="Gribskov M."/>
            <person name="Grimwood J."/>
            <person name="Groover A."/>
            <person name="Gunter L."/>
            <person name="Hamberger B."/>
            <person name="Heinze B."/>
            <person name="Helariutta Y."/>
            <person name="Henrissat B."/>
            <person name="Holligan D."/>
            <person name="Holt R."/>
            <person name="Huang W."/>
            <person name="Islam-Faridi N."/>
            <person name="Jones S."/>
            <person name="Jones-Rhoades M."/>
            <person name="Jorgensen R."/>
            <person name="Joshi C."/>
            <person name="Kangasjarvi J."/>
            <person name="Karlsson J."/>
            <person name="Kelleher C."/>
            <person name="Kirkpatrick R."/>
            <person name="Kirst M."/>
            <person name="Kohler A."/>
            <person name="Kalluri U."/>
            <person name="Larimer F."/>
            <person name="Leebens-Mack J."/>
            <person name="Leple J.C."/>
            <person name="Locascio P."/>
            <person name="Lou Y."/>
            <person name="Lucas S."/>
            <person name="Martin F."/>
            <person name="Montanini B."/>
            <person name="Napoli C."/>
            <person name="Nelson D.R."/>
            <person name="Nelson C."/>
            <person name="Nieminen K."/>
            <person name="Nilsson O."/>
            <person name="Pereda V."/>
            <person name="Peter G."/>
            <person name="Philippe R."/>
            <person name="Pilate G."/>
            <person name="Poliakov A."/>
            <person name="Razumovskaya J."/>
            <person name="Richardson P."/>
            <person name="Rinaldi C."/>
            <person name="Ritland K."/>
            <person name="Rouze P."/>
            <person name="Ryaboy D."/>
            <person name="Schmutz J."/>
            <person name="Schrader J."/>
            <person name="Segerman B."/>
            <person name="Shin H."/>
            <person name="Siddiqui A."/>
            <person name="Sterky F."/>
            <person name="Terry A."/>
            <person name="Tsai C.J."/>
            <person name="Uberbacher E."/>
            <person name="Unneberg P."/>
            <person name="Vahala J."/>
            <person name="Wall K."/>
            <person name="Wessler S."/>
            <person name="Yang G."/>
            <person name="Yin T."/>
            <person name="Douglas C."/>
            <person name="Marra M."/>
            <person name="Sandberg G."/>
            <person name="Van de Peer Y."/>
            <person name="Rokhsar D."/>
        </authorList>
    </citation>
    <scope>NUCLEOTIDE SEQUENCE [LARGE SCALE GENOMIC DNA]</scope>
    <source>
        <strain evidence="3">cv. Nisqually</strain>
    </source>
</reference>